<dbReference type="AlphaFoldDB" id="A0A7W7FQQ7"/>
<dbReference type="RefSeq" id="WP_185000126.1">
    <property type="nucleotide sequence ID" value="NZ_BAAAUI010000011.1"/>
</dbReference>
<reference evidence="1 2" key="1">
    <citation type="submission" date="2020-08" db="EMBL/GenBank/DDBJ databases">
        <title>Sequencing the genomes of 1000 actinobacteria strains.</title>
        <authorList>
            <person name="Klenk H.-P."/>
        </authorList>
    </citation>
    <scope>NUCLEOTIDE SEQUENCE [LARGE SCALE GENOMIC DNA]</scope>
    <source>
        <strain evidence="1 2">DSM 44230</strain>
    </source>
</reference>
<dbReference type="EMBL" id="JACHMH010000001">
    <property type="protein sequence ID" value="MBB4674090.1"/>
    <property type="molecule type" value="Genomic_DNA"/>
</dbReference>
<evidence type="ECO:0000313" key="1">
    <source>
        <dbReference type="EMBL" id="MBB4674090.1"/>
    </source>
</evidence>
<comment type="caution">
    <text evidence="1">The sequence shown here is derived from an EMBL/GenBank/DDBJ whole genome shotgun (WGS) entry which is preliminary data.</text>
</comment>
<accession>A0A7W7FQQ7</accession>
<gene>
    <name evidence="1" type="ORF">HNR67_000208</name>
</gene>
<keyword evidence="2" id="KW-1185">Reference proteome</keyword>
<organism evidence="1 2">
    <name type="scientific">Crossiella cryophila</name>
    <dbReference type="NCBI Taxonomy" id="43355"/>
    <lineage>
        <taxon>Bacteria</taxon>
        <taxon>Bacillati</taxon>
        <taxon>Actinomycetota</taxon>
        <taxon>Actinomycetes</taxon>
        <taxon>Pseudonocardiales</taxon>
        <taxon>Pseudonocardiaceae</taxon>
        <taxon>Crossiella</taxon>
    </lineage>
</organism>
<protein>
    <submittedName>
        <fullName evidence="1">Uncharacterized protein</fullName>
    </submittedName>
</protein>
<evidence type="ECO:0000313" key="2">
    <source>
        <dbReference type="Proteomes" id="UP000533598"/>
    </source>
</evidence>
<name>A0A7W7FQQ7_9PSEU</name>
<dbReference type="Proteomes" id="UP000533598">
    <property type="component" value="Unassembled WGS sequence"/>
</dbReference>
<sequence length="61" mass="6346">MIEMVLTWTGAVLSVLVVLLMLLPVVVSGTGRTVKLAKPARGPEEHTGVQPVVRAAGPVTV</sequence>
<proteinExistence type="predicted"/>